<keyword evidence="1" id="KW-0863">Zinc-finger</keyword>
<dbReference type="AlphaFoldDB" id="A0A2R7Y5J2"/>
<dbReference type="GO" id="GO:0008270">
    <property type="term" value="F:zinc ion binding"/>
    <property type="evidence" value="ECO:0007669"/>
    <property type="project" value="UniProtKB-KW"/>
</dbReference>
<comment type="caution">
    <text evidence="3">The sequence shown here is derived from an EMBL/GenBank/DDBJ whole genome shotgun (WGS) entry which is preliminary data.</text>
</comment>
<gene>
    <name evidence="3" type="ORF">B7O98_04790</name>
</gene>
<reference evidence="3 4" key="1">
    <citation type="journal article" date="2018" name="Syst. Appl. Microbiol.">
        <title>A new symbiotic nanoarchaeote (Candidatus Nanoclepta minutus) and its host (Zestosphaera tikiterensis gen. nov., sp. nov.) from a New Zealand hot spring.</title>
        <authorList>
            <person name="St John E."/>
            <person name="Liu Y."/>
            <person name="Podar M."/>
            <person name="Stott M.B."/>
            <person name="Meneghin J."/>
            <person name="Chen Z."/>
            <person name="Lagutin K."/>
            <person name="Mitchell K."/>
            <person name="Reysenbach A.L."/>
        </authorList>
    </citation>
    <scope>NUCLEOTIDE SEQUENCE [LARGE SCALE GENOMIC DNA]</scope>
    <source>
        <strain evidence="3">NZ3</strain>
    </source>
</reference>
<dbReference type="Pfam" id="PF08271">
    <property type="entry name" value="Zn_Ribbon_TF"/>
    <property type="match status" value="1"/>
</dbReference>
<sequence length="205" mass="23673">MRCPYCGSESIIWSYSSGDVICSECGSVIDRIYTYDECCLNQHQNLYSSLPTQTTQGLGLSKMTKEYLKLVKDLNKSRKLKGRVYIDHEMFLKYVSEGGNRVKVLKFRLNNVCGYPNEEYVEKVLDIMRKYPRLSSRTERAKKALALITLNMLHITKVNEVELTKLAGLSYVHVKRLTSILTKEKEFIKEVEKTLKNMEDIPIPT</sequence>
<protein>
    <recommendedName>
        <fullName evidence="2">TFIIB-type domain-containing protein</fullName>
    </recommendedName>
</protein>
<keyword evidence="1" id="KW-0479">Metal-binding</keyword>
<dbReference type="EMBL" id="NBVN01000003">
    <property type="protein sequence ID" value="PUA32770.1"/>
    <property type="molecule type" value="Genomic_DNA"/>
</dbReference>
<dbReference type="PROSITE" id="PS51134">
    <property type="entry name" value="ZF_TFIIB"/>
    <property type="match status" value="1"/>
</dbReference>
<dbReference type="Proteomes" id="UP000244093">
    <property type="component" value="Unassembled WGS sequence"/>
</dbReference>
<name>A0A2R7Y5J2_9CREN</name>
<keyword evidence="1" id="KW-0862">Zinc</keyword>
<dbReference type="Gene3D" id="2.20.25.10">
    <property type="match status" value="1"/>
</dbReference>
<dbReference type="InterPro" id="IPR013137">
    <property type="entry name" value="Znf_TFIIB"/>
</dbReference>
<feature type="domain" description="TFIIB-type" evidence="2">
    <location>
        <begin position="1"/>
        <end position="30"/>
    </location>
</feature>
<accession>A0A2R7Y5J2</accession>
<evidence type="ECO:0000256" key="1">
    <source>
        <dbReference type="PROSITE-ProRule" id="PRU00469"/>
    </source>
</evidence>
<evidence type="ECO:0000313" key="3">
    <source>
        <dbReference type="EMBL" id="PUA32770.1"/>
    </source>
</evidence>
<evidence type="ECO:0000313" key="4">
    <source>
        <dbReference type="Proteomes" id="UP000244093"/>
    </source>
</evidence>
<organism evidence="3 4">
    <name type="scientific">Zestosphaera tikiterensis</name>
    <dbReference type="NCBI Taxonomy" id="1973259"/>
    <lineage>
        <taxon>Archaea</taxon>
        <taxon>Thermoproteota</taxon>
        <taxon>Thermoprotei</taxon>
        <taxon>Desulfurococcales</taxon>
        <taxon>Desulfurococcaceae</taxon>
        <taxon>Zestosphaera</taxon>
    </lineage>
</organism>
<dbReference type="SUPFAM" id="SSF57783">
    <property type="entry name" value="Zinc beta-ribbon"/>
    <property type="match status" value="1"/>
</dbReference>
<evidence type="ECO:0000259" key="2">
    <source>
        <dbReference type="PROSITE" id="PS51134"/>
    </source>
</evidence>
<proteinExistence type="predicted"/>